<comment type="caution">
    <text evidence="2">The sequence shown here is derived from an EMBL/GenBank/DDBJ whole genome shotgun (WGS) entry which is preliminary data.</text>
</comment>
<dbReference type="RefSeq" id="WP_161498696.1">
    <property type="nucleotide sequence ID" value="NZ_MPZN01000015.1"/>
</dbReference>
<accession>A0ABX5AXG1</accession>
<dbReference type="Pfam" id="PF13830">
    <property type="entry name" value="DUF4192"/>
    <property type="match status" value="1"/>
</dbReference>
<dbReference type="InterPro" id="IPR025447">
    <property type="entry name" value="DUF4192"/>
</dbReference>
<evidence type="ECO:0008006" key="4">
    <source>
        <dbReference type="Google" id="ProtNLM"/>
    </source>
</evidence>
<organism evidence="2 3">
    <name type="scientific">Microterricola pindariensis</name>
    <dbReference type="NCBI Taxonomy" id="478010"/>
    <lineage>
        <taxon>Bacteria</taxon>
        <taxon>Bacillati</taxon>
        <taxon>Actinomycetota</taxon>
        <taxon>Actinomycetes</taxon>
        <taxon>Micrococcales</taxon>
        <taxon>Microbacteriaceae</taxon>
        <taxon>Microterricola</taxon>
    </lineage>
</organism>
<evidence type="ECO:0000313" key="3">
    <source>
        <dbReference type="Proteomes" id="UP000237755"/>
    </source>
</evidence>
<feature type="region of interest" description="Disordered" evidence="1">
    <location>
        <begin position="371"/>
        <end position="400"/>
    </location>
</feature>
<reference evidence="2 3" key="1">
    <citation type="journal article" date="2008" name="Int. J. Syst. Evol. Microbiol.">
        <title>Leifsonia pindariensis sp. nov., isolated from the Pindari glacier of the Indian Himalayas, and emended description of the genus Leifsonia.</title>
        <authorList>
            <person name="Reddy G.S."/>
            <person name="Prabagaran S.R."/>
            <person name="Shivaji S."/>
        </authorList>
    </citation>
    <scope>NUCLEOTIDE SEQUENCE [LARGE SCALE GENOMIC DNA]</scope>
    <source>
        <strain evidence="2 3">PON 10</strain>
    </source>
</reference>
<evidence type="ECO:0000313" key="2">
    <source>
        <dbReference type="EMBL" id="PPL19346.1"/>
    </source>
</evidence>
<dbReference type="Proteomes" id="UP000237755">
    <property type="component" value="Unassembled WGS sequence"/>
</dbReference>
<evidence type="ECO:0000256" key="1">
    <source>
        <dbReference type="SAM" id="MobiDB-lite"/>
    </source>
</evidence>
<gene>
    <name evidence="2" type="ORF">GY24_06530</name>
</gene>
<keyword evidence="3" id="KW-1185">Reference proteome</keyword>
<protein>
    <recommendedName>
        <fullName evidence="4">DUF4192 domain-containing protein</fullName>
    </recommendedName>
</protein>
<name>A0ABX5AXG1_9MICO</name>
<proteinExistence type="predicted"/>
<sequence>MTTIITAHEPQEFLAIVPELAGFRPVQSMVLVAFRGSRSCGALRVDLPPDGPVDADTVSAMASSLIGMLCKIPEVDAVVPVAYTAARFGAGGIPPHGELMNALIFHAGQSGFRVRDALCVAADGWASYFDTAVPRGGRALELIAAARPAGAGRPAALDDQHGPALEESSADLATRQRIGRLLARFREMARDPVALGVPSAELDVLLDVPAIVESSLAGQPGELSDLHAAALLFTMQSPPSRDVLLLQFAFGAGAGLAAERENERFAAGEPGAGEQSARLLWGEGPRPDPERIEAAIALLLELVARAPRSRKPPPLTLLAWLNWALGRSSRAGCCWAWPWASTPATGWPACWMPCSGPGTCRSGRSRCRWSGRHRGGSGGRLVEPRPARVGGQHGEDEDDQ</sequence>
<dbReference type="EMBL" id="MPZN01000015">
    <property type="protein sequence ID" value="PPL19346.1"/>
    <property type="molecule type" value="Genomic_DNA"/>
</dbReference>